<dbReference type="AlphaFoldDB" id="W1X4V2"/>
<feature type="non-terminal residue" evidence="1">
    <location>
        <position position="77"/>
    </location>
</feature>
<dbReference type="Gene3D" id="2.70.98.50">
    <property type="entry name" value="putative glycoside hydrolase family protein from bacillus halodurans"/>
    <property type="match status" value="1"/>
</dbReference>
<name>W1X4V2_9ZZZZ</name>
<accession>W1X4V2</accession>
<comment type="caution">
    <text evidence="1">The sequence shown here is derived from an EMBL/GenBank/DDBJ whole genome shotgun (WGS) entry which is preliminary data.</text>
</comment>
<sequence length="77" mass="8914">LKVKDADEVIIKIVVHTSFNGYKNEAGTQGKDVNDLCENSIQKIRDKTYVNLYNAHKIEYKSLFDRLQFTLNSDFTD</sequence>
<protein>
    <submittedName>
        <fullName evidence="1">Twin-arginine translocation pathway signal</fullName>
    </submittedName>
</protein>
<evidence type="ECO:0000313" key="1">
    <source>
        <dbReference type="EMBL" id="ETJ25442.1"/>
    </source>
</evidence>
<organism evidence="1">
    <name type="scientific">human gut metagenome</name>
    <dbReference type="NCBI Taxonomy" id="408170"/>
    <lineage>
        <taxon>unclassified sequences</taxon>
        <taxon>metagenomes</taxon>
        <taxon>organismal metagenomes</taxon>
    </lineage>
</organism>
<gene>
    <name evidence="1" type="ORF">Q604_UNBC17804G0001</name>
</gene>
<proteinExistence type="predicted"/>
<feature type="non-terminal residue" evidence="1">
    <location>
        <position position="1"/>
    </location>
</feature>
<dbReference type="EMBL" id="AZMM01017804">
    <property type="protein sequence ID" value="ETJ25442.1"/>
    <property type="molecule type" value="Genomic_DNA"/>
</dbReference>
<reference evidence="1" key="1">
    <citation type="submission" date="2013-12" db="EMBL/GenBank/DDBJ databases">
        <title>A Varibaculum cambriense genome reconstructed from a premature infant gut community with otherwise low bacterial novelty that shifts toward anaerobic metabolism during the third week of life.</title>
        <authorList>
            <person name="Brown C.T."/>
            <person name="Sharon I."/>
            <person name="Thomas B.C."/>
            <person name="Castelle C.J."/>
            <person name="Morowitz M.J."/>
            <person name="Banfield J.F."/>
        </authorList>
    </citation>
    <scope>NUCLEOTIDE SEQUENCE</scope>
</reference>